<dbReference type="Proteomes" id="UP001056109">
    <property type="component" value="Chromosome"/>
</dbReference>
<proteinExistence type="predicted"/>
<dbReference type="EMBL" id="CP099547">
    <property type="protein sequence ID" value="USR79573.1"/>
    <property type="molecule type" value="Genomic_DNA"/>
</dbReference>
<name>A0ABY5AI22_9ACTO</name>
<evidence type="ECO:0000313" key="3">
    <source>
        <dbReference type="Proteomes" id="UP001056109"/>
    </source>
</evidence>
<dbReference type="RefSeq" id="WP_252673442.1">
    <property type="nucleotide sequence ID" value="NZ_CP099547.1"/>
</dbReference>
<dbReference type="InterPro" id="IPR025150">
    <property type="entry name" value="GH123_cat"/>
</dbReference>
<sequence>MEALIVDELTKILPTQRPQPAQLSRTRFANEPFQFQIAWKETPQGITRIETTITICAGDSAIVQCEEAMLVGATTPFITGDEDGYLVSEPALVPDVLRPLRVQKSDNETKPVTWTCQANQRHQGWNSVWVSIENPGNHIDVSVGGIPLPSITITTIPALLPQPDIVNTRWFHCDSLAHVARVPVWSEAHWKMIENHMIAARRMHINCLLMPLWTPPLDTAPGQQRLPTQLLEITRDDNGQYSFDGTRAIRWLNLLKKHGFSAVEIPHIFTQWGAKACAQFYIRQDDDVRPAFGWDTPATDPAYREFLEQLIAFVRQFLGKHVDPDSVYFHISDEPDADNVATYLAAQNQVRDLLDGCRVIDALSEVTYHELVETPVVATDAIATFRAHNIEPEWVYYCICQETNLANQFIAQRPNRHRQLGFQLYKARARGFLQWGYNFYNTQLSTGYVDPFWENDAGGGFISGDPFIVYPAPEGKVWESIRHRMVGGGFADLATCQFAEKLIGRDGVLKIIDPDGDLDYDTGWVSERELIRRREELNSAINASLNQETKEV</sequence>
<keyword evidence="3" id="KW-1185">Reference proteome</keyword>
<evidence type="ECO:0000259" key="1">
    <source>
        <dbReference type="Pfam" id="PF13320"/>
    </source>
</evidence>
<gene>
    <name evidence="2" type="ORF">NG665_00815</name>
</gene>
<organism evidence="2 3">
    <name type="scientific">Arcanobacterium pinnipediorum</name>
    <dbReference type="NCBI Taxonomy" id="1503041"/>
    <lineage>
        <taxon>Bacteria</taxon>
        <taxon>Bacillati</taxon>
        <taxon>Actinomycetota</taxon>
        <taxon>Actinomycetes</taxon>
        <taxon>Actinomycetales</taxon>
        <taxon>Actinomycetaceae</taxon>
        <taxon>Arcanobacterium</taxon>
    </lineage>
</organism>
<reference evidence="2" key="1">
    <citation type="submission" date="2022-06" db="EMBL/GenBank/DDBJ databases">
        <title>Complete Genome Sequence of Arcanobacterium pinnipediorum strain DSM 28752 isolated from a harbour seal.</title>
        <authorList>
            <person name="Borowiak M."/>
            <person name="Kreitlow A."/>
            <person name="Alssahen M."/>
            <person name="Malorny B."/>
            <person name="Laemmler C."/>
            <person name="Prenger-Berninghoff E."/>
            <person name="Siebert U."/>
            <person name="Ploetz M."/>
            <person name="Abdulmawjood A."/>
        </authorList>
    </citation>
    <scope>NUCLEOTIDE SEQUENCE</scope>
    <source>
        <strain evidence="2">DSM 28752</strain>
    </source>
</reference>
<dbReference type="Pfam" id="PF13320">
    <property type="entry name" value="GH123_cat"/>
    <property type="match status" value="1"/>
</dbReference>
<feature type="domain" description="Glycoside hydrolase 123 catalytic" evidence="1">
    <location>
        <begin position="170"/>
        <end position="495"/>
    </location>
</feature>
<evidence type="ECO:0000313" key="2">
    <source>
        <dbReference type="EMBL" id="USR79573.1"/>
    </source>
</evidence>
<accession>A0ABY5AI22</accession>
<protein>
    <submittedName>
        <fullName evidence="2">DUF4091 domain-containing protein</fullName>
    </submittedName>
</protein>